<reference evidence="7" key="1">
    <citation type="submission" date="2022-09" db="EMBL/GenBank/DDBJ databases">
        <title>genome sequence of Deinococcus rubellus.</title>
        <authorList>
            <person name="Srinivasan S."/>
        </authorList>
    </citation>
    <scope>NUCLEOTIDE SEQUENCE</scope>
    <source>
        <strain evidence="7">Ant6</strain>
    </source>
</reference>
<organism evidence="7 8">
    <name type="scientific">Deinococcus rubellus</name>
    <dbReference type="NCBI Taxonomy" id="1889240"/>
    <lineage>
        <taxon>Bacteria</taxon>
        <taxon>Thermotogati</taxon>
        <taxon>Deinococcota</taxon>
        <taxon>Deinococci</taxon>
        <taxon>Deinococcales</taxon>
        <taxon>Deinococcaceae</taxon>
        <taxon>Deinococcus</taxon>
    </lineage>
</organism>
<protein>
    <submittedName>
        <fullName evidence="7">M20/M25/M40 family metallo-hydrolase</fullName>
    </submittedName>
</protein>
<sequence>MTQSTPDPVSGTTLNTDFLLALLREAGPSGYEARPARVWLKEAGSFARTRSDSYGNAYAEIGPEDGQPIILQGHLDEIGLMVSHIDESGFLAVLNIGGWDPQVLVGQRIRLLAPGGDILGVVGKKAIHVMEQEERTKASKLEELWIDTGLSAEDVNAQIPVGTVGVIEQSPLLLGDKLVSKALDNRVGAYIVLEALRKLNTQKVTRRIVAVGTAQEEIGVLGAQVSAYHLDPLAGIAVDVTHETKQPGVSEKKYGKAPFGSGANLSVGALFNPKVTDGLQAAGKAAGIPFTLSATPRYSGTDGDALALVRGGVPTGVVSIPNRYMHSPSEMVQLSDVQACIDIIAAWVLSLPEGDLDFSRH</sequence>
<evidence type="ECO:0000256" key="1">
    <source>
        <dbReference type="ARBA" id="ARBA00006272"/>
    </source>
</evidence>
<dbReference type="PIRSF" id="PIRSF001123">
    <property type="entry name" value="PepA_GA"/>
    <property type="match status" value="1"/>
</dbReference>
<dbReference type="EMBL" id="CP104213">
    <property type="protein sequence ID" value="UWX64707.1"/>
    <property type="molecule type" value="Genomic_DNA"/>
</dbReference>
<dbReference type="InterPro" id="IPR008007">
    <property type="entry name" value="Peptidase_M42"/>
</dbReference>
<accession>A0ABY5YKT2</accession>
<dbReference type="PANTHER" id="PTHR32481:SF20">
    <property type="entry name" value="AMINOPEPTIDASE YSDC"/>
    <property type="match status" value="1"/>
</dbReference>
<evidence type="ECO:0000256" key="2">
    <source>
        <dbReference type="ARBA" id="ARBA00022438"/>
    </source>
</evidence>
<dbReference type="Proteomes" id="UP001060261">
    <property type="component" value="Chromosome"/>
</dbReference>
<dbReference type="Gene3D" id="2.40.30.40">
    <property type="entry name" value="Peptidase M42, domain 2"/>
    <property type="match status" value="1"/>
</dbReference>
<dbReference type="SUPFAM" id="SSF101821">
    <property type="entry name" value="Aminopeptidase/glucanase lid domain"/>
    <property type="match status" value="1"/>
</dbReference>
<evidence type="ECO:0000256" key="6">
    <source>
        <dbReference type="PIRNR" id="PIRNR001123"/>
    </source>
</evidence>
<dbReference type="Pfam" id="PF05343">
    <property type="entry name" value="Peptidase_M42"/>
    <property type="match status" value="1"/>
</dbReference>
<dbReference type="RefSeq" id="WP_260560969.1">
    <property type="nucleotide sequence ID" value="NZ_BAABEC010000174.1"/>
</dbReference>
<keyword evidence="3" id="KW-0645">Protease</keyword>
<evidence type="ECO:0000256" key="5">
    <source>
        <dbReference type="ARBA" id="ARBA00022801"/>
    </source>
</evidence>
<keyword evidence="4" id="KW-0479">Metal-binding</keyword>
<keyword evidence="8" id="KW-1185">Reference proteome</keyword>
<comment type="similarity">
    <text evidence="1 6">Belongs to the peptidase M42 family.</text>
</comment>
<dbReference type="Gene3D" id="3.40.630.10">
    <property type="entry name" value="Zn peptidases"/>
    <property type="match status" value="1"/>
</dbReference>
<name>A0ABY5YKT2_9DEIO</name>
<evidence type="ECO:0000313" key="7">
    <source>
        <dbReference type="EMBL" id="UWX64707.1"/>
    </source>
</evidence>
<evidence type="ECO:0000256" key="3">
    <source>
        <dbReference type="ARBA" id="ARBA00022670"/>
    </source>
</evidence>
<evidence type="ECO:0000256" key="4">
    <source>
        <dbReference type="ARBA" id="ARBA00022723"/>
    </source>
</evidence>
<dbReference type="PANTHER" id="PTHR32481">
    <property type="entry name" value="AMINOPEPTIDASE"/>
    <property type="match status" value="1"/>
</dbReference>
<dbReference type="SUPFAM" id="SSF53187">
    <property type="entry name" value="Zn-dependent exopeptidases"/>
    <property type="match status" value="1"/>
</dbReference>
<evidence type="ECO:0000313" key="8">
    <source>
        <dbReference type="Proteomes" id="UP001060261"/>
    </source>
</evidence>
<proteinExistence type="inferred from homology"/>
<keyword evidence="5" id="KW-0378">Hydrolase</keyword>
<dbReference type="InterPro" id="IPR023367">
    <property type="entry name" value="Peptidase_M42_dom2"/>
</dbReference>
<keyword evidence="2" id="KW-0031">Aminopeptidase</keyword>
<gene>
    <name evidence="7" type="ORF">N0D28_03330</name>
</gene>
<dbReference type="InterPro" id="IPR051464">
    <property type="entry name" value="Peptidase_M42_aminopept"/>
</dbReference>